<dbReference type="GO" id="GO:0003677">
    <property type="term" value="F:DNA binding"/>
    <property type="evidence" value="ECO:0007669"/>
    <property type="project" value="InterPro"/>
</dbReference>
<evidence type="ECO:0000259" key="2">
    <source>
        <dbReference type="PROSITE" id="PS51504"/>
    </source>
</evidence>
<evidence type="ECO:0000313" key="3">
    <source>
        <dbReference type="EMBL" id="CAE0444620.1"/>
    </source>
</evidence>
<dbReference type="AlphaFoldDB" id="A0A7S3PMS7"/>
<dbReference type="SMART" id="SM00526">
    <property type="entry name" value="H15"/>
    <property type="match status" value="1"/>
</dbReference>
<accession>A0A7S3PMS7</accession>
<evidence type="ECO:0000256" key="1">
    <source>
        <dbReference type="SAM" id="MobiDB-lite"/>
    </source>
</evidence>
<feature type="domain" description="H15" evidence="2">
    <location>
        <begin position="1"/>
        <end position="63"/>
    </location>
</feature>
<proteinExistence type="predicted"/>
<organism evidence="3">
    <name type="scientific">Aplanochytrium stocchinoi</name>
    <dbReference type="NCBI Taxonomy" id="215587"/>
    <lineage>
        <taxon>Eukaryota</taxon>
        <taxon>Sar</taxon>
        <taxon>Stramenopiles</taxon>
        <taxon>Bigyra</taxon>
        <taxon>Labyrinthulomycetes</taxon>
        <taxon>Thraustochytrida</taxon>
        <taxon>Thraustochytriidae</taxon>
        <taxon>Aplanochytrium</taxon>
    </lineage>
</organism>
<dbReference type="InterPro" id="IPR036388">
    <property type="entry name" value="WH-like_DNA-bd_sf"/>
</dbReference>
<dbReference type="InterPro" id="IPR036390">
    <property type="entry name" value="WH_DNA-bd_sf"/>
</dbReference>
<dbReference type="InterPro" id="IPR005818">
    <property type="entry name" value="Histone_H1/H5_H15"/>
</dbReference>
<dbReference type="EMBL" id="HBIN01019225">
    <property type="protein sequence ID" value="CAE0444620.1"/>
    <property type="molecule type" value="Transcribed_RNA"/>
</dbReference>
<protein>
    <recommendedName>
        <fullName evidence="2">H15 domain-containing protein</fullName>
    </recommendedName>
</protein>
<dbReference type="Pfam" id="PF00538">
    <property type="entry name" value="Linker_histone"/>
    <property type="match status" value="1"/>
</dbReference>
<name>A0A7S3PMS7_9STRA</name>
<feature type="compositionally biased region" description="Basic residues" evidence="1">
    <location>
        <begin position="68"/>
        <end position="136"/>
    </location>
</feature>
<dbReference type="Gene3D" id="1.10.10.10">
    <property type="entry name" value="Winged helix-like DNA-binding domain superfamily/Winged helix DNA-binding domain"/>
    <property type="match status" value="1"/>
</dbReference>
<sequence>MTYFDIISKAIKADGSRMGSSLQAIKKESGLDASKHRFLNAAIAEGVKKGLLVKNKGKYKLAAAAKKPAPKKRKATKKASKKPAKKAKTGTKSKKTATKKAPAKKKETKPKKAPAKKKATKPKKVTKAKKATKAKK</sequence>
<dbReference type="SUPFAM" id="SSF46785">
    <property type="entry name" value="Winged helix' DNA-binding domain"/>
    <property type="match status" value="1"/>
</dbReference>
<reference evidence="3" key="1">
    <citation type="submission" date="2021-01" db="EMBL/GenBank/DDBJ databases">
        <authorList>
            <person name="Corre E."/>
            <person name="Pelletier E."/>
            <person name="Niang G."/>
            <person name="Scheremetjew M."/>
            <person name="Finn R."/>
            <person name="Kale V."/>
            <person name="Holt S."/>
            <person name="Cochrane G."/>
            <person name="Meng A."/>
            <person name="Brown T."/>
            <person name="Cohen L."/>
        </authorList>
    </citation>
    <scope>NUCLEOTIDE SEQUENCE</scope>
    <source>
        <strain evidence="3">GSBS06</strain>
    </source>
</reference>
<dbReference type="PROSITE" id="PS51504">
    <property type="entry name" value="H15"/>
    <property type="match status" value="1"/>
</dbReference>
<dbReference type="GO" id="GO:0000786">
    <property type="term" value="C:nucleosome"/>
    <property type="evidence" value="ECO:0007669"/>
    <property type="project" value="InterPro"/>
</dbReference>
<dbReference type="GO" id="GO:0006334">
    <property type="term" value="P:nucleosome assembly"/>
    <property type="evidence" value="ECO:0007669"/>
    <property type="project" value="InterPro"/>
</dbReference>
<feature type="region of interest" description="Disordered" evidence="1">
    <location>
        <begin position="61"/>
        <end position="136"/>
    </location>
</feature>
<gene>
    <name evidence="3" type="ORF">ASTO00021_LOCUS14667</name>
</gene>